<keyword evidence="3" id="KW-0560">Oxidoreductase</keyword>
<evidence type="ECO:0000256" key="5">
    <source>
        <dbReference type="PIRSR" id="PIRSR604294-1"/>
    </source>
</evidence>
<proteinExistence type="inferred from homology"/>
<evidence type="ECO:0000256" key="1">
    <source>
        <dbReference type="ARBA" id="ARBA00006787"/>
    </source>
</evidence>
<reference evidence="6 7" key="1">
    <citation type="submission" date="2016-07" db="EMBL/GenBank/DDBJ databases">
        <title>Pervasive Adenine N6-methylation of Active Genes in Fungi.</title>
        <authorList>
            <consortium name="DOE Joint Genome Institute"/>
            <person name="Mondo S.J."/>
            <person name="Dannebaum R.O."/>
            <person name="Kuo R.C."/>
            <person name="Labutti K."/>
            <person name="Haridas S."/>
            <person name="Kuo A."/>
            <person name="Salamov A."/>
            <person name="Ahrendt S.R."/>
            <person name="Lipzen A."/>
            <person name="Sullivan W."/>
            <person name="Andreopoulos W.B."/>
            <person name="Clum A."/>
            <person name="Lindquist E."/>
            <person name="Daum C."/>
            <person name="Ramamoorthy G.K."/>
            <person name="Gryganskyi A."/>
            <person name="Culley D."/>
            <person name="Magnuson J.K."/>
            <person name="James T.Y."/>
            <person name="O'Malley M.A."/>
            <person name="Stajich J.E."/>
            <person name="Spatafora J.W."/>
            <person name="Visel A."/>
            <person name="Grigoriev I.V."/>
        </authorList>
    </citation>
    <scope>NUCLEOTIDE SEQUENCE [LARGE SCALE GENOMIC DNA]</scope>
    <source>
        <strain evidence="6 7">JEL800</strain>
    </source>
</reference>
<keyword evidence="4 5" id="KW-0408">Iron</keyword>
<evidence type="ECO:0008006" key="8">
    <source>
        <dbReference type="Google" id="ProtNLM"/>
    </source>
</evidence>
<keyword evidence="2 5" id="KW-0479">Metal-binding</keyword>
<feature type="binding site" evidence="5">
    <location>
        <position position="43"/>
    </location>
    <ligand>
        <name>Fe cation</name>
        <dbReference type="ChEBI" id="CHEBI:24875"/>
        <note>catalytic</note>
    </ligand>
</feature>
<dbReference type="AlphaFoldDB" id="A0A1Y2CL49"/>
<comment type="similarity">
    <text evidence="1">Belongs to the carotenoid oxygenase family.</text>
</comment>
<keyword evidence="7" id="KW-1185">Reference proteome</keyword>
<dbReference type="PANTHER" id="PTHR10543:SF24">
    <property type="entry name" value="CAROTENOID ISOMEROOXYGENASE"/>
    <property type="match status" value="1"/>
</dbReference>
<accession>A0A1Y2CL49</accession>
<dbReference type="EMBL" id="MCGO01000013">
    <property type="protein sequence ID" value="ORY47687.1"/>
    <property type="molecule type" value="Genomic_DNA"/>
</dbReference>
<dbReference type="GO" id="GO:0010436">
    <property type="term" value="F:carotenoid dioxygenase activity"/>
    <property type="evidence" value="ECO:0007669"/>
    <property type="project" value="TreeGrafter"/>
</dbReference>
<evidence type="ECO:0000313" key="7">
    <source>
        <dbReference type="Proteomes" id="UP000193642"/>
    </source>
</evidence>
<evidence type="ECO:0000256" key="4">
    <source>
        <dbReference type="ARBA" id="ARBA00023004"/>
    </source>
</evidence>
<dbReference type="OrthoDB" id="407010at2759"/>
<dbReference type="GO" id="GO:0046872">
    <property type="term" value="F:metal ion binding"/>
    <property type="evidence" value="ECO:0007669"/>
    <property type="project" value="UniProtKB-KW"/>
</dbReference>
<gene>
    <name evidence="6" type="ORF">BCR33DRAFT_782783</name>
</gene>
<evidence type="ECO:0000256" key="2">
    <source>
        <dbReference type="ARBA" id="ARBA00022723"/>
    </source>
</evidence>
<dbReference type="InterPro" id="IPR004294">
    <property type="entry name" value="Carotenoid_Oase"/>
</dbReference>
<dbReference type="GO" id="GO:0016121">
    <property type="term" value="P:carotene catabolic process"/>
    <property type="evidence" value="ECO:0007669"/>
    <property type="project" value="TreeGrafter"/>
</dbReference>
<comment type="caution">
    <text evidence="6">The sequence shown here is derived from an EMBL/GenBank/DDBJ whole genome shotgun (WGS) entry which is preliminary data.</text>
</comment>
<dbReference type="PANTHER" id="PTHR10543">
    <property type="entry name" value="BETA-CAROTENE DIOXYGENASE"/>
    <property type="match status" value="1"/>
</dbReference>
<feature type="binding site" evidence="5">
    <location>
        <position position="252"/>
    </location>
    <ligand>
        <name>Fe cation</name>
        <dbReference type="ChEBI" id="CHEBI:24875"/>
        <note>catalytic</note>
    </ligand>
</feature>
<evidence type="ECO:0000313" key="6">
    <source>
        <dbReference type="EMBL" id="ORY47687.1"/>
    </source>
</evidence>
<dbReference type="Proteomes" id="UP000193642">
    <property type="component" value="Unassembled WGS sequence"/>
</dbReference>
<comment type="cofactor">
    <cofactor evidence="5">
        <name>Fe(2+)</name>
        <dbReference type="ChEBI" id="CHEBI:29033"/>
    </cofactor>
    <text evidence="5">Binds 1 Fe(2+) ion per subunit.</text>
</comment>
<evidence type="ECO:0000256" key="3">
    <source>
        <dbReference type="ARBA" id="ARBA00023002"/>
    </source>
</evidence>
<organism evidence="6 7">
    <name type="scientific">Rhizoclosmatium globosum</name>
    <dbReference type="NCBI Taxonomy" id="329046"/>
    <lineage>
        <taxon>Eukaryota</taxon>
        <taxon>Fungi</taxon>
        <taxon>Fungi incertae sedis</taxon>
        <taxon>Chytridiomycota</taxon>
        <taxon>Chytridiomycota incertae sedis</taxon>
        <taxon>Chytridiomycetes</taxon>
        <taxon>Chytridiales</taxon>
        <taxon>Chytriomycetaceae</taxon>
        <taxon>Rhizoclosmatium</taxon>
    </lineage>
</organism>
<dbReference type="Pfam" id="PF03055">
    <property type="entry name" value="RPE65"/>
    <property type="match status" value="1"/>
</dbReference>
<name>A0A1Y2CL49_9FUNG</name>
<protein>
    <recommendedName>
        <fullName evidence="8">Carotenoid oxygenase</fullName>
    </recommendedName>
</protein>
<dbReference type="STRING" id="329046.A0A1Y2CL49"/>
<sequence length="256" mass="29178">MSKTLTDAMEWDSKRSPRIVVIDRREKRVVAEYEHITPEFCFHTVNAFEDGNGDILMDAIVYKTGEVIPAFLVNTLRESREFKAPEVARARELIDTTVKRIRLPNLQLEKSRYVPNDVGMPVNSPKTMVEFHAPVSMELPRINPKFRHREDYRYVYGVSAMFRHLHSHTLYDSLVKFDAKTQSHKSWMKVGHTPSEPMFVPNPNGNGEDDGVVLSIVLDGSLKKSYMLVLDAKSFEEIAKADIGQALPYGLHGAFV</sequence>